<evidence type="ECO:0000313" key="2">
    <source>
        <dbReference type="Proteomes" id="UP000247810"/>
    </source>
</evidence>
<reference evidence="1 2" key="1">
    <citation type="submission" date="2018-02" db="EMBL/GenBank/DDBJ databases">
        <title>The genomes of Aspergillus section Nigri reveals drivers in fungal speciation.</title>
        <authorList>
            <consortium name="DOE Joint Genome Institute"/>
            <person name="Vesth T.C."/>
            <person name="Nybo J."/>
            <person name="Theobald S."/>
            <person name="Brandl J."/>
            <person name="Frisvad J.C."/>
            <person name="Nielsen K.F."/>
            <person name="Lyhne E.K."/>
            <person name="Kogle M.E."/>
            <person name="Kuo A."/>
            <person name="Riley R."/>
            <person name="Clum A."/>
            <person name="Nolan M."/>
            <person name="Lipzen A."/>
            <person name="Salamov A."/>
            <person name="Henrissat B."/>
            <person name="Wiebenga A."/>
            <person name="De vries R.P."/>
            <person name="Grigoriev I.V."/>
            <person name="Mortensen U.H."/>
            <person name="Andersen M.R."/>
            <person name="Baker S.E."/>
        </authorList>
    </citation>
    <scope>NUCLEOTIDE SEQUENCE [LARGE SCALE GENOMIC DNA]</scope>
    <source>
        <strain evidence="1 2">CBS 707.79</strain>
    </source>
</reference>
<dbReference type="VEuPathDB" id="FungiDB:BO71DRAFT_441437"/>
<protein>
    <submittedName>
        <fullName evidence="1">Uncharacterized protein</fullName>
    </submittedName>
</protein>
<accession>A0A319E041</accession>
<gene>
    <name evidence="1" type="ORF">BO71DRAFT_441437</name>
</gene>
<dbReference type="STRING" id="1448320.A0A319E041"/>
<organism evidence="1 2">
    <name type="scientific">Aspergillus ellipticus CBS 707.79</name>
    <dbReference type="NCBI Taxonomy" id="1448320"/>
    <lineage>
        <taxon>Eukaryota</taxon>
        <taxon>Fungi</taxon>
        <taxon>Dikarya</taxon>
        <taxon>Ascomycota</taxon>
        <taxon>Pezizomycotina</taxon>
        <taxon>Eurotiomycetes</taxon>
        <taxon>Eurotiomycetidae</taxon>
        <taxon>Eurotiales</taxon>
        <taxon>Aspergillaceae</taxon>
        <taxon>Aspergillus</taxon>
        <taxon>Aspergillus subgen. Circumdati</taxon>
    </lineage>
</organism>
<dbReference type="OrthoDB" id="4177740at2759"/>
<keyword evidence="2" id="KW-1185">Reference proteome</keyword>
<proteinExistence type="predicted"/>
<name>A0A319E041_9EURO</name>
<dbReference type="EMBL" id="KZ825884">
    <property type="protein sequence ID" value="PYH93838.1"/>
    <property type="molecule type" value="Genomic_DNA"/>
</dbReference>
<evidence type="ECO:0000313" key="1">
    <source>
        <dbReference type="EMBL" id="PYH93838.1"/>
    </source>
</evidence>
<dbReference type="Proteomes" id="UP000247810">
    <property type="component" value="Unassembled WGS sequence"/>
</dbReference>
<dbReference type="AlphaFoldDB" id="A0A319E041"/>
<sequence length="300" mass="34615">MAVKAIWSRIKDTTKAFHPKDTSDEDDKIVFSILNTSYDSLLDREIGGISFQALRDLQIHVSLLDRQSVCFAKGIAAHEQFFVPLSEEVLRKHERNLAPCPENSRIESEENVLQNSTPFIKKIGDDSTHGWASTMCQRLFTEADLAPRKGTEEDKQPLKSLTGWRRSETVGPWYDWRVSGKWRPRFSCPMPGGKHPHAKVVMYHDVGGVEGEVLKEELLVIIVVMVNRLMNERYMKHAIIPIMLFSFMGKRHGRILLAHCTKEQLVLKISPLYRFMVEEEDWEGIRWWSPTQLLTSRRVA</sequence>